<evidence type="ECO:0000313" key="3">
    <source>
        <dbReference type="Proteomes" id="UP000219494"/>
    </source>
</evidence>
<keyword evidence="3" id="KW-1185">Reference proteome</keyword>
<accession>A0A285QLL4</accession>
<gene>
    <name evidence="2" type="ORF">SAMN06297144_1334</name>
</gene>
<reference evidence="2 3" key="1">
    <citation type="submission" date="2017-07" db="EMBL/GenBank/DDBJ databases">
        <authorList>
            <person name="Sun Z.S."/>
            <person name="Albrecht U."/>
            <person name="Echele G."/>
            <person name="Lee C.C."/>
        </authorList>
    </citation>
    <scope>NUCLEOTIDE SEQUENCE [LARGE SCALE GENOMIC DNA]</scope>
    <source>
        <strain evidence="2 3">CGMCC 1.12672</strain>
    </source>
</reference>
<evidence type="ECO:0000256" key="1">
    <source>
        <dbReference type="SAM" id="SignalP"/>
    </source>
</evidence>
<evidence type="ECO:0000313" key="2">
    <source>
        <dbReference type="EMBL" id="SOB80982.1"/>
    </source>
</evidence>
<evidence type="ECO:0008006" key="4">
    <source>
        <dbReference type="Google" id="ProtNLM"/>
    </source>
</evidence>
<keyword evidence="1" id="KW-0732">Signal</keyword>
<dbReference type="EMBL" id="OBMI01000001">
    <property type="protein sequence ID" value="SOB80982.1"/>
    <property type="molecule type" value="Genomic_DNA"/>
</dbReference>
<dbReference type="RefSeq" id="WP_097063120.1">
    <property type="nucleotide sequence ID" value="NZ_OBMI01000001.1"/>
</dbReference>
<protein>
    <recommendedName>
        <fullName evidence="4">Outer membrane protein beta-barrel domain-containing protein</fullName>
    </recommendedName>
</protein>
<name>A0A285QLL4_9SPHN</name>
<feature type="signal peptide" evidence="1">
    <location>
        <begin position="1"/>
        <end position="21"/>
    </location>
</feature>
<sequence length="225" mass="24002">MKIYAALMVPAFLALATPALAQDASADDGAVITAAVTAGTLGIGPDVGVRFSDNLGIRANANFLSVGADFDSDDIEYDGDLKLRSFGAMIDVYPFGGAFRISGGARINKNRAEVRATPTGTFELGDATYTQAQVGTLSGRAEVKDFAPALTLGWAGSKRRGFFFMTEGGVLFQGTVRIREFTATGTAANNATFRADLERERQSLQDDVDKVKVYPILQFGIGYRF</sequence>
<proteinExistence type="predicted"/>
<organism evidence="2 3">
    <name type="scientific">Sphingomonas guangdongensis</name>
    <dbReference type="NCBI Taxonomy" id="1141890"/>
    <lineage>
        <taxon>Bacteria</taxon>
        <taxon>Pseudomonadati</taxon>
        <taxon>Pseudomonadota</taxon>
        <taxon>Alphaproteobacteria</taxon>
        <taxon>Sphingomonadales</taxon>
        <taxon>Sphingomonadaceae</taxon>
        <taxon>Sphingomonas</taxon>
    </lineage>
</organism>
<dbReference type="Proteomes" id="UP000219494">
    <property type="component" value="Unassembled WGS sequence"/>
</dbReference>
<dbReference type="OrthoDB" id="7256004at2"/>
<dbReference type="AlphaFoldDB" id="A0A285QLL4"/>
<feature type="chain" id="PRO_5012944866" description="Outer membrane protein beta-barrel domain-containing protein" evidence="1">
    <location>
        <begin position="22"/>
        <end position="225"/>
    </location>
</feature>
<dbReference type="Gene3D" id="2.40.160.170">
    <property type="match status" value="1"/>
</dbReference>